<accession>A0A0G4HAA9</accession>
<feature type="compositionally biased region" description="Low complexity" evidence="1">
    <location>
        <begin position="77"/>
        <end position="102"/>
    </location>
</feature>
<dbReference type="VEuPathDB" id="CryptoDB:Cvel_25486"/>
<reference evidence="2" key="1">
    <citation type="submission" date="2014-11" db="EMBL/GenBank/DDBJ databases">
        <authorList>
            <person name="Otto D Thomas"/>
            <person name="Naeem Raeece"/>
        </authorList>
    </citation>
    <scope>NUCLEOTIDE SEQUENCE</scope>
</reference>
<feature type="region of interest" description="Disordered" evidence="1">
    <location>
        <begin position="52"/>
        <end position="111"/>
    </location>
</feature>
<evidence type="ECO:0000313" key="2">
    <source>
        <dbReference type="EMBL" id="CEM40700.1"/>
    </source>
</evidence>
<sequence>MSLGVFANDLDAPLSPGGFVGHDSSAAGEERQPVIDEHKKFYDMYLSEKREREKLEQKAKNLEAENKNLRRRKKGKGSSSTQERSSSRSSNPNPNSRSRQSTADTEIPVDEQEDDLTKIVVKVGQQVVTFVGKTYEEVRQWLEERGLFRNCCNEPMGFDRDSNLDVSRSPTHHRGRGRRGNDEFLGEGDPFGGFGYSVSYSQHANAEMPLEMLTKTDNCQFDGRVISYRKGEVHGSNLADSAGIQFQAPDQSRFSLVVKSLLPVESSGFMIGIAPVGADLSRPSLEMSAGFFFYPRNLTLFAEDGTIGAPFATETGEIPQMKQGSTIGICYENRQLSILLDGRMIGVADWKQGMSLPDPEAPWCPSILFASFDSELEVIQSG</sequence>
<dbReference type="EMBL" id="CDMZ01002089">
    <property type="protein sequence ID" value="CEM40700.1"/>
    <property type="molecule type" value="Genomic_DNA"/>
</dbReference>
<dbReference type="AlphaFoldDB" id="A0A0G4HAA9"/>
<proteinExistence type="predicted"/>
<feature type="region of interest" description="Disordered" evidence="1">
    <location>
        <begin position="1"/>
        <end position="36"/>
    </location>
</feature>
<feature type="compositionally biased region" description="Basic and acidic residues" evidence="1">
    <location>
        <begin position="52"/>
        <end position="68"/>
    </location>
</feature>
<protein>
    <submittedName>
        <fullName evidence="2">Uncharacterized protein</fullName>
    </submittedName>
</protein>
<evidence type="ECO:0000256" key="1">
    <source>
        <dbReference type="SAM" id="MobiDB-lite"/>
    </source>
</evidence>
<organism evidence="2">
    <name type="scientific">Chromera velia CCMP2878</name>
    <dbReference type="NCBI Taxonomy" id="1169474"/>
    <lineage>
        <taxon>Eukaryota</taxon>
        <taxon>Sar</taxon>
        <taxon>Alveolata</taxon>
        <taxon>Colpodellida</taxon>
        <taxon>Chromeraceae</taxon>
        <taxon>Chromera</taxon>
    </lineage>
</organism>
<name>A0A0G4HAA9_9ALVE</name>
<feature type="region of interest" description="Disordered" evidence="1">
    <location>
        <begin position="162"/>
        <end position="184"/>
    </location>
</feature>
<gene>
    <name evidence="2" type="ORF">Cvel_25486</name>
</gene>